<dbReference type="Proteomes" id="UP001596086">
    <property type="component" value="Unassembled WGS sequence"/>
</dbReference>
<evidence type="ECO:0000313" key="2">
    <source>
        <dbReference type="EMBL" id="MFC5548121.1"/>
    </source>
</evidence>
<gene>
    <name evidence="2" type="ORF">ACFPO9_06295</name>
</gene>
<feature type="transmembrane region" description="Helical" evidence="1">
    <location>
        <begin position="40"/>
        <end position="64"/>
    </location>
</feature>
<dbReference type="RefSeq" id="WP_379768538.1">
    <property type="nucleotide sequence ID" value="NZ_JBHSMZ010000004.1"/>
</dbReference>
<feature type="transmembrane region" description="Helical" evidence="1">
    <location>
        <begin position="6"/>
        <end position="28"/>
    </location>
</feature>
<organism evidence="2 3">
    <name type="scientific">Massilia aerilata</name>
    <dbReference type="NCBI Taxonomy" id="453817"/>
    <lineage>
        <taxon>Bacteria</taxon>
        <taxon>Pseudomonadati</taxon>
        <taxon>Pseudomonadota</taxon>
        <taxon>Betaproteobacteria</taxon>
        <taxon>Burkholderiales</taxon>
        <taxon>Oxalobacteraceae</taxon>
        <taxon>Telluria group</taxon>
        <taxon>Massilia</taxon>
    </lineage>
</organism>
<comment type="caution">
    <text evidence="2">The sequence shown here is derived from an EMBL/GenBank/DDBJ whole genome shotgun (WGS) entry which is preliminary data.</text>
</comment>
<accession>A0ABW0RVQ8</accession>
<keyword evidence="1" id="KW-1133">Transmembrane helix</keyword>
<name>A0ABW0RVQ8_9BURK</name>
<evidence type="ECO:0000256" key="1">
    <source>
        <dbReference type="SAM" id="Phobius"/>
    </source>
</evidence>
<dbReference type="EMBL" id="JBHSMZ010000004">
    <property type="protein sequence ID" value="MFC5548121.1"/>
    <property type="molecule type" value="Genomic_DNA"/>
</dbReference>
<sequence length="108" mass="11829">MLDLIYYASFLVTALVVLALLAVARAAIRRGGDEKTWTNYFMFGAILAGMVSGCLLFHAVLWSFDAAGHRLNVGHGEVIVAAPFFNLVLGVVLAILGRVLLRWRPIAW</sequence>
<feature type="transmembrane region" description="Helical" evidence="1">
    <location>
        <begin position="84"/>
        <end position="101"/>
    </location>
</feature>
<keyword evidence="1" id="KW-0812">Transmembrane</keyword>
<reference evidence="3" key="1">
    <citation type="journal article" date="2019" name="Int. J. Syst. Evol. Microbiol.">
        <title>The Global Catalogue of Microorganisms (GCM) 10K type strain sequencing project: providing services to taxonomists for standard genome sequencing and annotation.</title>
        <authorList>
            <consortium name="The Broad Institute Genomics Platform"/>
            <consortium name="The Broad Institute Genome Sequencing Center for Infectious Disease"/>
            <person name="Wu L."/>
            <person name="Ma J."/>
        </authorList>
    </citation>
    <scope>NUCLEOTIDE SEQUENCE [LARGE SCALE GENOMIC DNA]</scope>
    <source>
        <strain evidence="3">CGMCC 4.5798</strain>
    </source>
</reference>
<protein>
    <submittedName>
        <fullName evidence="2">Uncharacterized protein</fullName>
    </submittedName>
</protein>
<keyword evidence="3" id="KW-1185">Reference proteome</keyword>
<evidence type="ECO:0000313" key="3">
    <source>
        <dbReference type="Proteomes" id="UP001596086"/>
    </source>
</evidence>
<proteinExistence type="predicted"/>
<keyword evidence="1" id="KW-0472">Membrane</keyword>